<dbReference type="AlphaFoldDB" id="A0A172J228"/>
<dbReference type="InterPro" id="IPR003676">
    <property type="entry name" value="SAUR_fam"/>
</dbReference>
<dbReference type="PANTHER" id="PTHR31374">
    <property type="entry name" value="AUXIN-INDUCED PROTEIN-LIKE-RELATED"/>
    <property type="match status" value="1"/>
</dbReference>
<name>A0A172J228_BOENI</name>
<reference evidence="2" key="1">
    <citation type="journal article" date="2016" name="J. Genet.">
        <title>Identification of small auxin-up RNA (SAUR) genes in Urticales plants: mulberry (Morus notabilis), hemp (Cannabis sativa) and ramie (Boehmeria nivea).</title>
        <authorList>
            <person name="Huang X."/>
            <person name="Bao Y."/>
            <person name="Wang B.O."/>
            <person name="Liu L."/>
            <person name="Chen J."/>
            <person name="Dai L."/>
            <person name="Baloch S.U."/>
            <person name="Peng D."/>
        </authorList>
    </citation>
    <scope>NUCLEOTIDE SEQUENCE</scope>
</reference>
<accession>A0A172J228</accession>
<dbReference type="GO" id="GO:0009733">
    <property type="term" value="P:response to auxin"/>
    <property type="evidence" value="ECO:0007669"/>
    <property type="project" value="InterPro"/>
</dbReference>
<protein>
    <submittedName>
        <fullName evidence="2">Small auxin up regulated protein</fullName>
    </submittedName>
</protein>
<gene>
    <name evidence="2" type="primary">SAUR50</name>
</gene>
<organism evidence="2">
    <name type="scientific">Boehmeria nivea</name>
    <name type="common">Chinese grass</name>
    <name type="synonym">Urtica nivea</name>
    <dbReference type="NCBI Taxonomy" id="83906"/>
    <lineage>
        <taxon>Eukaryota</taxon>
        <taxon>Viridiplantae</taxon>
        <taxon>Streptophyta</taxon>
        <taxon>Embryophyta</taxon>
        <taxon>Tracheophyta</taxon>
        <taxon>Spermatophyta</taxon>
        <taxon>Magnoliopsida</taxon>
        <taxon>eudicotyledons</taxon>
        <taxon>Gunneridae</taxon>
        <taxon>Pentapetalae</taxon>
        <taxon>rosids</taxon>
        <taxon>fabids</taxon>
        <taxon>Rosales</taxon>
        <taxon>Urticaceae</taxon>
        <taxon>Boehmeria</taxon>
    </lineage>
</organism>
<dbReference type="EMBL" id="KR076489">
    <property type="protein sequence ID" value="AMQ09575.1"/>
    <property type="molecule type" value="mRNA"/>
</dbReference>
<dbReference type="PANTHER" id="PTHR31374:SF388">
    <property type="entry name" value="AUXIN-RESPONSIVE PROTEIN SAUR36"/>
    <property type="match status" value="1"/>
</dbReference>
<sequence length="178" mass="20590">MRKIRGFKLGKRIFRVTRWVLRKTRIRPGYNRMCGRGPTRYPKAISKLITWGRRLTDGAKAKLLCCTKPGRGYVQLDHDPTRNDIYAEKSKTSSVPKGHLAVYVGQKDGDFHRVLVPVIYFNHPLFGELLRESEEEFGFQHQGGITIPCRYSEFEQVQTRIAAGSGGRKLARRHQYHF</sequence>
<proteinExistence type="evidence at transcript level"/>
<dbReference type="Pfam" id="PF02519">
    <property type="entry name" value="Auxin_inducible"/>
    <property type="match status" value="1"/>
</dbReference>
<comment type="similarity">
    <text evidence="1">Belongs to the ARG7 family.</text>
</comment>
<evidence type="ECO:0000256" key="1">
    <source>
        <dbReference type="ARBA" id="ARBA00006974"/>
    </source>
</evidence>
<evidence type="ECO:0000313" key="2">
    <source>
        <dbReference type="EMBL" id="AMQ09575.1"/>
    </source>
</evidence>